<protein>
    <recommendedName>
        <fullName evidence="3">Brl1/Brr6 domain-containing protein</fullName>
    </recommendedName>
</protein>
<comment type="caution">
    <text evidence="4">The sequence shown here is derived from an EMBL/GenBank/DDBJ whole genome shotgun (WGS) entry which is preliminary data.</text>
</comment>
<dbReference type="PANTHER" id="PTHR28136">
    <property type="entry name" value="NUCLEUS EXPORT PROTEIN BRR6"/>
    <property type="match status" value="1"/>
</dbReference>
<dbReference type="GO" id="GO:0006998">
    <property type="term" value="P:nuclear envelope organization"/>
    <property type="evidence" value="ECO:0007669"/>
    <property type="project" value="InterPro"/>
</dbReference>
<dbReference type="Pfam" id="PF10104">
    <property type="entry name" value="Brr6_like_C_C"/>
    <property type="match status" value="1"/>
</dbReference>
<dbReference type="AlphaFoldDB" id="G9MRU9"/>
<dbReference type="InParanoid" id="G9MRU9"/>
<evidence type="ECO:0000259" key="3">
    <source>
        <dbReference type="SMART" id="SM01042"/>
    </source>
</evidence>
<feature type="region of interest" description="Disordered" evidence="1">
    <location>
        <begin position="119"/>
        <end position="181"/>
    </location>
</feature>
<dbReference type="GO" id="GO:0031965">
    <property type="term" value="C:nuclear membrane"/>
    <property type="evidence" value="ECO:0007669"/>
    <property type="project" value="InterPro"/>
</dbReference>
<evidence type="ECO:0000313" key="4">
    <source>
        <dbReference type="EMBL" id="EHK22818.1"/>
    </source>
</evidence>
<accession>G9MRU9</accession>
<keyword evidence="2" id="KW-1133">Transmembrane helix</keyword>
<evidence type="ECO:0000313" key="5">
    <source>
        <dbReference type="Proteomes" id="UP000007115"/>
    </source>
</evidence>
<sequence>MQRRTFEAPMEWEYQNSGPVDLTSPFAQVAKKKPENLFNSPHKSSTTQSTPYSVFGTPSKVPATSFFTPQLAPKVVAPPFRNPAFTTPRKLDEVGISDASFTDVETSFTDASFVSCAEGSPAPTEASAFPNDTPESDRMSVATIGNTTPTKIDKNSRYSRSSPRWHATGRGEIRPLSRDSPRKELQVLRKRKRHNFDKDVSNVIRYLPSEWEGDATDSDASIGSYQGASQPSSSQQRHQIPPTPQPAKGWFVSALGTMDQYPRAPDHIYGWLRLVLNCFTIGTAIYVGWVVFDAVRSDVRNAHEKARMAMMSSITDCTNHYTSNQCAKGALPALRDLCQKWYDCMSQDQDAVMRVRNTIQEIAEIINTFFNTMNFRASRRSNAQVTPTHAPAYSHVSMMAPDATPAHYRERFETPMSQRYAFIEDDIAGNAGFTYSSTGRRSPIKYHRSPGKSVERSGGSLRW</sequence>
<dbReference type="STRING" id="413071.G9MRU9"/>
<reference evidence="4 5" key="1">
    <citation type="journal article" date="2011" name="Genome Biol.">
        <title>Comparative genome sequence analysis underscores mycoparasitism as the ancestral life style of Trichoderma.</title>
        <authorList>
            <person name="Kubicek C.P."/>
            <person name="Herrera-Estrella A."/>
            <person name="Seidl-Seiboth V."/>
            <person name="Martinez D.A."/>
            <person name="Druzhinina I.S."/>
            <person name="Thon M."/>
            <person name="Zeilinger S."/>
            <person name="Casas-Flores S."/>
            <person name="Horwitz B.A."/>
            <person name="Mukherjee P.K."/>
            <person name="Mukherjee M."/>
            <person name="Kredics L."/>
            <person name="Alcaraz L.D."/>
            <person name="Aerts A."/>
            <person name="Antal Z."/>
            <person name="Atanasova L."/>
            <person name="Cervantes-Badillo M.G."/>
            <person name="Challacombe J."/>
            <person name="Chertkov O."/>
            <person name="McCluskey K."/>
            <person name="Coulpier F."/>
            <person name="Deshpande N."/>
            <person name="von Doehren H."/>
            <person name="Ebbole D.J."/>
            <person name="Esquivel-Naranjo E.U."/>
            <person name="Fekete E."/>
            <person name="Flipphi M."/>
            <person name="Glaser F."/>
            <person name="Gomez-Rodriguez E.Y."/>
            <person name="Gruber S."/>
            <person name="Han C."/>
            <person name="Henrissat B."/>
            <person name="Hermosa R."/>
            <person name="Hernandez-Onate M."/>
            <person name="Karaffa L."/>
            <person name="Kosti I."/>
            <person name="Le Crom S."/>
            <person name="Lindquist E."/>
            <person name="Lucas S."/>
            <person name="Luebeck M."/>
            <person name="Luebeck P.S."/>
            <person name="Margeot A."/>
            <person name="Metz B."/>
            <person name="Misra M."/>
            <person name="Nevalainen H."/>
            <person name="Omann M."/>
            <person name="Packer N."/>
            <person name="Perrone G."/>
            <person name="Uresti-Rivera E.E."/>
            <person name="Salamov A."/>
            <person name="Schmoll M."/>
            <person name="Seiboth B."/>
            <person name="Shapiro H."/>
            <person name="Sukno S."/>
            <person name="Tamayo-Ramos J.A."/>
            <person name="Tisch D."/>
            <person name="Wiest A."/>
            <person name="Wilkinson H.H."/>
            <person name="Zhang M."/>
            <person name="Coutinho P.M."/>
            <person name="Kenerley C.M."/>
            <person name="Monte E."/>
            <person name="Baker S.E."/>
            <person name="Grigoriev I.V."/>
        </authorList>
    </citation>
    <scope>NUCLEOTIDE SEQUENCE [LARGE SCALE GENOMIC DNA]</scope>
    <source>
        <strain evidence="5">Gv29-8 / FGSC 10586</strain>
    </source>
</reference>
<feature type="compositionally biased region" description="Polar residues" evidence="1">
    <location>
        <begin position="218"/>
        <end position="238"/>
    </location>
</feature>
<dbReference type="EMBL" id="ABDF02000006">
    <property type="protein sequence ID" value="EHK22818.1"/>
    <property type="molecule type" value="Genomic_DNA"/>
</dbReference>
<dbReference type="VEuPathDB" id="FungiDB:TRIVIDRAFT_53915"/>
<gene>
    <name evidence="4" type="ORF">TRIVIDRAFT_53915</name>
</gene>
<evidence type="ECO:0000256" key="2">
    <source>
        <dbReference type="SAM" id="Phobius"/>
    </source>
</evidence>
<dbReference type="InterPro" id="IPR018767">
    <property type="entry name" value="Brl1/Brr6_dom"/>
</dbReference>
<keyword evidence="5" id="KW-1185">Reference proteome</keyword>
<dbReference type="RefSeq" id="XP_013957028.1">
    <property type="nucleotide sequence ID" value="XM_014101553.1"/>
</dbReference>
<feature type="region of interest" description="Disordered" evidence="1">
    <location>
        <begin position="217"/>
        <end position="246"/>
    </location>
</feature>
<dbReference type="SMART" id="SM01042">
    <property type="entry name" value="Brr6_like_C_C"/>
    <property type="match status" value="1"/>
</dbReference>
<dbReference type="PANTHER" id="PTHR28136:SF1">
    <property type="entry name" value="NUCLEUS EXPORT PROTEIN BRL1"/>
    <property type="match status" value="1"/>
</dbReference>
<feature type="transmembrane region" description="Helical" evidence="2">
    <location>
        <begin position="271"/>
        <end position="292"/>
    </location>
</feature>
<dbReference type="Proteomes" id="UP000007115">
    <property type="component" value="Unassembled WGS sequence"/>
</dbReference>
<dbReference type="InterPro" id="IPR040202">
    <property type="entry name" value="Brl1/Brr6"/>
</dbReference>
<dbReference type="GO" id="GO:0055088">
    <property type="term" value="P:lipid homeostasis"/>
    <property type="evidence" value="ECO:0007669"/>
    <property type="project" value="InterPro"/>
</dbReference>
<feature type="domain" description="Brl1/Brr6" evidence="3">
    <location>
        <begin position="268"/>
        <end position="379"/>
    </location>
</feature>
<dbReference type="GeneID" id="25795376"/>
<feature type="compositionally biased region" description="Basic and acidic residues" evidence="1">
    <location>
        <begin position="169"/>
        <end position="181"/>
    </location>
</feature>
<keyword evidence="2" id="KW-0812">Transmembrane</keyword>
<feature type="region of interest" description="Disordered" evidence="1">
    <location>
        <begin position="439"/>
        <end position="463"/>
    </location>
</feature>
<dbReference type="eggNOG" id="KOG4503">
    <property type="taxonomic scope" value="Eukaryota"/>
</dbReference>
<dbReference type="OMA" id="HPHIPRI"/>
<organism evidence="4 5">
    <name type="scientific">Hypocrea virens (strain Gv29-8 / FGSC 10586)</name>
    <name type="common">Gliocladium virens</name>
    <name type="synonym">Trichoderma virens</name>
    <dbReference type="NCBI Taxonomy" id="413071"/>
    <lineage>
        <taxon>Eukaryota</taxon>
        <taxon>Fungi</taxon>
        <taxon>Dikarya</taxon>
        <taxon>Ascomycota</taxon>
        <taxon>Pezizomycotina</taxon>
        <taxon>Sordariomycetes</taxon>
        <taxon>Hypocreomycetidae</taxon>
        <taxon>Hypocreales</taxon>
        <taxon>Hypocreaceae</taxon>
        <taxon>Trichoderma</taxon>
    </lineage>
</organism>
<evidence type="ECO:0000256" key="1">
    <source>
        <dbReference type="SAM" id="MobiDB-lite"/>
    </source>
</evidence>
<feature type="region of interest" description="Disordered" evidence="1">
    <location>
        <begin position="34"/>
        <end position="53"/>
    </location>
</feature>
<name>G9MRU9_HYPVG</name>
<feature type="compositionally biased region" description="Polar residues" evidence="1">
    <location>
        <begin position="37"/>
        <end position="52"/>
    </location>
</feature>
<keyword evidence="2" id="KW-0472">Membrane</keyword>
<proteinExistence type="predicted"/>
<dbReference type="OrthoDB" id="5961at2759"/>
<dbReference type="HOGENOM" id="CLU_040960_0_0_1"/>